<keyword evidence="3 7" id="KW-1134">Transmembrane beta strand</keyword>
<evidence type="ECO:0000259" key="9">
    <source>
        <dbReference type="Pfam" id="PF07715"/>
    </source>
</evidence>
<dbReference type="InterPro" id="IPR012910">
    <property type="entry name" value="Plug_dom"/>
</dbReference>
<feature type="signal peptide" evidence="8">
    <location>
        <begin position="1"/>
        <end position="21"/>
    </location>
</feature>
<keyword evidence="6 7" id="KW-0998">Cell outer membrane</keyword>
<gene>
    <name evidence="10" type="ORF">C8N28_2723</name>
</gene>
<accession>A0A4R1LQ28</accession>
<dbReference type="AlphaFoldDB" id="A0A4R1LQ28"/>
<dbReference type="RefSeq" id="WP_132225744.1">
    <property type="nucleotide sequence ID" value="NZ_SMGO01000003.1"/>
</dbReference>
<keyword evidence="11" id="KW-1185">Reference proteome</keyword>
<keyword evidence="8" id="KW-0732">Signal</keyword>
<dbReference type="Pfam" id="PF07715">
    <property type="entry name" value="Plug"/>
    <property type="match status" value="1"/>
</dbReference>
<evidence type="ECO:0000256" key="7">
    <source>
        <dbReference type="PROSITE-ProRule" id="PRU01360"/>
    </source>
</evidence>
<dbReference type="Proteomes" id="UP000294616">
    <property type="component" value="Unassembled WGS sequence"/>
</dbReference>
<keyword evidence="5 7" id="KW-0472">Membrane</keyword>
<comment type="similarity">
    <text evidence="7">Belongs to the TonB-dependent receptor family.</text>
</comment>
<keyword evidence="4 7" id="KW-0812">Transmembrane</keyword>
<comment type="subcellular location">
    <subcellularLocation>
        <location evidence="1 7">Cell outer membrane</location>
        <topology evidence="1 7">Multi-pass membrane protein</topology>
    </subcellularLocation>
</comment>
<evidence type="ECO:0000256" key="8">
    <source>
        <dbReference type="SAM" id="SignalP"/>
    </source>
</evidence>
<evidence type="ECO:0000256" key="1">
    <source>
        <dbReference type="ARBA" id="ARBA00004571"/>
    </source>
</evidence>
<dbReference type="InterPro" id="IPR008969">
    <property type="entry name" value="CarboxyPept-like_regulatory"/>
</dbReference>
<evidence type="ECO:0000313" key="10">
    <source>
        <dbReference type="EMBL" id="TCK80965.1"/>
    </source>
</evidence>
<dbReference type="InterPro" id="IPR023996">
    <property type="entry name" value="TonB-dep_OMP_SusC/RagA"/>
</dbReference>
<evidence type="ECO:0000256" key="3">
    <source>
        <dbReference type="ARBA" id="ARBA00022452"/>
    </source>
</evidence>
<sequence>MKIITYCLSVFLFLFATNLWAQEAITVKGVVRDAETGETVPGVTVQVKGTTNGTQTDIDGNYSIQVDPAATLVFSFISYGTQEIPVNNQSQIDVQLVTSTQELEQVVVIGYGSAARRDLTGSITTVQGSDVADKPSANPVSSIQGKVAGVQIVNSGRPGSEPDIRIRGTNSINSVKPLYVVDGILNDNINFINPADIETMEVLKDPSSLAIFGVRGANGVIIITTKQAKAGQLNFNFNSTVGFKDVSDRMKLTDAAGFKLLYDEQRANEGIAAYDYTNWTANTDWQDEIFQRGILNYNNLSVSGASENNKFYMGLGYTQEEGIIHYEKLNKITLSLNDELQVTDNLKFGVNFNGYRAQLPQERSVSGAVRAAPIAPVYNDEYGLYHTLPDFQRAQVWNPLVDIIDRRNTAINREYRAVASVFGEIGFLEHFDFKVNFLADYGFNQGRSYSPLVNVYNPEIAGDSKIDPLNRITSVSQNQNIFTKIQSDWLLTYKNSFGDHNLTATAGWTSYYNSYESTNASRTQGNGDPIPNDPDKWYVGIGSTDTQIGDGTAWERSTLSFLARVLYNYKGKYLLNGSFRRDGTSGFFKYGNEWQNFGAVGAAWLLSEEDFMKDQSSINRLKLKGSWGVLGNQNTGGNQYPLYPLLVAGNSAVFGDNIIPAYEPSYVPYRDLRWERVYAWEGGFELGAFDNRLSFEAVYYHKDTKGIIVTVPASLGVKAGLSNPGEVSNKGIELATSWTQSFNDDMSLTIGGNLTTMDNKVNKLLDEGFDIVDGVSRTSVGYPIGYFYGYISDGIYQTNEELRVSPVLAGAKLGDIKFRDMDGNGEINDADRTIIGNPTPDLTYGISLNFTYKNFDIGTDFMGVYGNEIFRNWNRNAFAQFNFLEDRLDRWHGVGTSNWEPIMDSGRANNRLASTYYIEDGSFFRLRNLQLGYNFDQEILDRLKLKSLRIFVNAQNVFTLRNSTGYTPEIGGSATSFGVDDGTYPVPAIYTFGVNLNF</sequence>
<comment type="caution">
    <text evidence="10">The sequence shown here is derived from an EMBL/GenBank/DDBJ whole genome shotgun (WGS) entry which is preliminary data.</text>
</comment>
<evidence type="ECO:0000256" key="4">
    <source>
        <dbReference type="ARBA" id="ARBA00022692"/>
    </source>
</evidence>
<organism evidence="10 11">
    <name type="scientific">Albibacterium bauzanense</name>
    <dbReference type="NCBI Taxonomy" id="653929"/>
    <lineage>
        <taxon>Bacteria</taxon>
        <taxon>Pseudomonadati</taxon>
        <taxon>Bacteroidota</taxon>
        <taxon>Sphingobacteriia</taxon>
        <taxon>Sphingobacteriales</taxon>
        <taxon>Sphingobacteriaceae</taxon>
        <taxon>Albibacterium</taxon>
    </lineage>
</organism>
<dbReference type="SUPFAM" id="SSF56935">
    <property type="entry name" value="Porins"/>
    <property type="match status" value="1"/>
</dbReference>
<feature type="chain" id="PRO_5020614273" evidence="8">
    <location>
        <begin position="22"/>
        <end position="998"/>
    </location>
</feature>
<dbReference type="Gene3D" id="2.60.40.1120">
    <property type="entry name" value="Carboxypeptidase-like, regulatory domain"/>
    <property type="match status" value="1"/>
</dbReference>
<feature type="domain" description="TonB-dependent receptor plug" evidence="9">
    <location>
        <begin position="116"/>
        <end position="220"/>
    </location>
</feature>
<name>A0A4R1LQ28_9SPHI</name>
<dbReference type="FunFam" id="2.60.40.1120:FF:000003">
    <property type="entry name" value="Outer membrane protein Omp121"/>
    <property type="match status" value="1"/>
</dbReference>
<dbReference type="EMBL" id="SMGO01000003">
    <property type="protein sequence ID" value="TCK80965.1"/>
    <property type="molecule type" value="Genomic_DNA"/>
</dbReference>
<protein>
    <submittedName>
        <fullName evidence="10">TonB-linked SusC/RagA family outer membrane protein</fullName>
    </submittedName>
</protein>
<dbReference type="InterPro" id="IPR036942">
    <property type="entry name" value="Beta-barrel_TonB_sf"/>
</dbReference>
<dbReference type="InterPro" id="IPR023997">
    <property type="entry name" value="TonB-dep_OMP_SusC/RagA_CS"/>
</dbReference>
<dbReference type="InterPro" id="IPR039426">
    <property type="entry name" value="TonB-dep_rcpt-like"/>
</dbReference>
<dbReference type="Gene3D" id="2.170.130.10">
    <property type="entry name" value="TonB-dependent receptor, plug domain"/>
    <property type="match status" value="1"/>
</dbReference>
<dbReference type="Gene3D" id="2.40.170.20">
    <property type="entry name" value="TonB-dependent receptor, beta-barrel domain"/>
    <property type="match status" value="1"/>
</dbReference>
<dbReference type="InterPro" id="IPR037066">
    <property type="entry name" value="Plug_dom_sf"/>
</dbReference>
<dbReference type="PROSITE" id="PS52016">
    <property type="entry name" value="TONB_DEPENDENT_REC_3"/>
    <property type="match status" value="1"/>
</dbReference>
<dbReference type="NCBIfam" id="TIGR04056">
    <property type="entry name" value="OMP_RagA_SusC"/>
    <property type="match status" value="1"/>
</dbReference>
<reference evidence="10 11" key="1">
    <citation type="submission" date="2019-03" db="EMBL/GenBank/DDBJ databases">
        <title>Genomic Encyclopedia of Archaeal and Bacterial Type Strains, Phase II (KMG-II): from individual species to whole genera.</title>
        <authorList>
            <person name="Goeker M."/>
        </authorList>
    </citation>
    <scope>NUCLEOTIDE SEQUENCE [LARGE SCALE GENOMIC DNA]</scope>
    <source>
        <strain evidence="10 11">DSM 22554</strain>
    </source>
</reference>
<dbReference type="NCBIfam" id="TIGR04057">
    <property type="entry name" value="SusC_RagA_signa"/>
    <property type="match status" value="1"/>
</dbReference>
<evidence type="ECO:0000256" key="5">
    <source>
        <dbReference type="ARBA" id="ARBA00023136"/>
    </source>
</evidence>
<evidence type="ECO:0000256" key="2">
    <source>
        <dbReference type="ARBA" id="ARBA00022448"/>
    </source>
</evidence>
<dbReference type="SUPFAM" id="SSF49464">
    <property type="entry name" value="Carboxypeptidase regulatory domain-like"/>
    <property type="match status" value="1"/>
</dbReference>
<dbReference type="GO" id="GO:0009279">
    <property type="term" value="C:cell outer membrane"/>
    <property type="evidence" value="ECO:0007669"/>
    <property type="project" value="UniProtKB-SubCell"/>
</dbReference>
<dbReference type="Pfam" id="PF13715">
    <property type="entry name" value="CarbopepD_reg_2"/>
    <property type="match status" value="1"/>
</dbReference>
<evidence type="ECO:0000313" key="11">
    <source>
        <dbReference type="Proteomes" id="UP000294616"/>
    </source>
</evidence>
<dbReference type="OrthoDB" id="9768177at2"/>
<proteinExistence type="inferred from homology"/>
<keyword evidence="2 7" id="KW-0813">Transport</keyword>
<evidence type="ECO:0000256" key="6">
    <source>
        <dbReference type="ARBA" id="ARBA00023237"/>
    </source>
</evidence>